<comment type="caution">
    <text evidence="2">The sequence shown here is derived from an EMBL/GenBank/DDBJ whole genome shotgun (WGS) entry which is preliminary data.</text>
</comment>
<feature type="transmembrane region" description="Helical" evidence="1">
    <location>
        <begin position="12"/>
        <end position="32"/>
    </location>
</feature>
<sequence length="81" mass="8552">MPLTNFIGKSFTIFVEVILWLVLAGGVLAGLFSFRAGFIAGILGLIGSVVGALIIDIVVGGFYVVLLNIRESLAKIEAKTK</sequence>
<protein>
    <submittedName>
        <fullName evidence="2">Uncharacterized protein</fullName>
    </submittedName>
</protein>
<keyword evidence="3" id="KW-1185">Reference proteome</keyword>
<dbReference type="EMBL" id="BGZM01000003">
    <property type="protein sequence ID" value="GBR72300.1"/>
    <property type="molecule type" value="Genomic_DNA"/>
</dbReference>
<gene>
    <name evidence="2" type="ORF">HP1_040</name>
</gene>
<dbReference type="AlphaFoldDB" id="A0A388T9N8"/>
<keyword evidence="1" id="KW-0472">Membrane</keyword>
<proteinExistence type="predicted"/>
<dbReference type="Proteomes" id="UP000276170">
    <property type="component" value="Unassembled WGS sequence"/>
</dbReference>
<evidence type="ECO:0000256" key="1">
    <source>
        <dbReference type="SAM" id="Phobius"/>
    </source>
</evidence>
<evidence type="ECO:0000313" key="2">
    <source>
        <dbReference type="EMBL" id="GBR72300.1"/>
    </source>
</evidence>
<name>A0A388T9N8_9BACT</name>
<organism evidence="2 3">
    <name type="scientific">Candidatus Termititenax spirochaetophilus</name>
    <dbReference type="NCBI Taxonomy" id="2218522"/>
    <lineage>
        <taxon>Bacteria</taxon>
        <taxon>Bacillati</taxon>
        <taxon>Candidatus Margulisiibacteriota</taxon>
        <taxon>Candidatus Termititenacia</taxon>
        <taxon>Candidatus Termititenacales</taxon>
        <taxon>Candidatus Termititenacaceae</taxon>
        <taxon>Candidatus Termititenax</taxon>
    </lineage>
</organism>
<keyword evidence="1" id="KW-0812">Transmembrane</keyword>
<reference evidence="2 3" key="1">
    <citation type="journal article" date="2019" name="ISME J.">
        <title>Genome analyses of uncultured TG2/ZB3 bacteria in 'Margulisbacteria' specifically attached to ectosymbiotic spirochetes of protists in the termite gut.</title>
        <authorList>
            <person name="Utami Y.D."/>
            <person name="Kuwahara H."/>
            <person name="Igai K."/>
            <person name="Murakami T."/>
            <person name="Sugaya K."/>
            <person name="Morikawa T."/>
            <person name="Nagura Y."/>
            <person name="Yuki M."/>
            <person name="Deevong P."/>
            <person name="Inoue T."/>
            <person name="Kihara K."/>
            <person name="Lo N."/>
            <person name="Yamada A."/>
            <person name="Ohkuma M."/>
            <person name="Hongoh Y."/>
        </authorList>
    </citation>
    <scope>NUCLEOTIDE SEQUENCE [LARGE SCALE GENOMIC DNA]</scope>
    <source>
        <strain evidence="2">HsPyr-01</strain>
    </source>
</reference>
<accession>A0A388T9N8</accession>
<feature type="transmembrane region" description="Helical" evidence="1">
    <location>
        <begin position="38"/>
        <end position="66"/>
    </location>
</feature>
<evidence type="ECO:0000313" key="3">
    <source>
        <dbReference type="Proteomes" id="UP000276170"/>
    </source>
</evidence>
<keyword evidence="1" id="KW-1133">Transmembrane helix</keyword>